<name>A0A7J8XZF9_GOSAI</name>
<proteinExistence type="predicted"/>
<feature type="transmembrane region" description="Helical" evidence="1">
    <location>
        <begin position="62"/>
        <end position="82"/>
    </location>
</feature>
<dbReference type="EMBL" id="JABFAA010000009">
    <property type="protein sequence ID" value="MBA0692582.1"/>
    <property type="molecule type" value="Genomic_DNA"/>
</dbReference>
<evidence type="ECO:0008006" key="4">
    <source>
        <dbReference type="Google" id="ProtNLM"/>
    </source>
</evidence>
<evidence type="ECO:0000313" key="2">
    <source>
        <dbReference type="EMBL" id="MBA0692582.1"/>
    </source>
</evidence>
<protein>
    <recommendedName>
        <fullName evidence="4">Palmitoyltransferase</fullName>
    </recommendedName>
</protein>
<evidence type="ECO:0000313" key="3">
    <source>
        <dbReference type="Proteomes" id="UP000593577"/>
    </source>
</evidence>
<reference evidence="2 3" key="1">
    <citation type="journal article" date="2019" name="Genome Biol. Evol.">
        <title>Insights into the evolution of the New World diploid cottons (Gossypium, subgenus Houzingenia) based on genome sequencing.</title>
        <authorList>
            <person name="Grover C.E."/>
            <person name="Arick M.A. 2nd"/>
            <person name="Thrash A."/>
            <person name="Conover J.L."/>
            <person name="Sanders W.S."/>
            <person name="Peterson D.G."/>
            <person name="Frelichowski J.E."/>
            <person name="Scheffler J.A."/>
            <person name="Scheffler B.E."/>
            <person name="Wendel J.F."/>
        </authorList>
    </citation>
    <scope>NUCLEOTIDE SEQUENCE [LARGE SCALE GENOMIC DNA]</scope>
    <source>
        <strain evidence="2">185</strain>
        <tissue evidence="2">Leaf</tissue>
    </source>
</reference>
<gene>
    <name evidence="2" type="ORF">Goari_010132</name>
</gene>
<organism evidence="2 3">
    <name type="scientific">Gossypium aridum</name>
    <name type="common">American cotton</name>
    <name type="synonym">Erioxylum aridum</name>
    <dbReference type="NCBI Taxonomy" id="34290"/>
    <lineage>
        <taxon>Eukaryota</taxon>
        <taxon>Viridiplantae</taxon>
        <taxon>Streptophyta</taxon>
        <taxon>Embryophyta</taxon>
        <taxon>Tracheophyta</taxon>
        <taxon>Spermatophyta</taxon>
        <taxon>Magnoliopsida</taxon>
        <taxon>eudicotyledons</taxon>
        <taxon>Gunneridae</taxon>
        <taxon>Pentapetalae</taxon>
        <taxon>rosids</taxon>
        <taxon>malvids</taxon>
        <taxon>Malvales</taxon>
        <taxon>Malvaceae</taxon>
        <taxon>Malvoideae</taxon>
        <taxon>Gossypium</taxon>
    </lineage>
</organism>
<dbReference type="AlphaFoldDB" id="A0A7J8XZF9"/>
<keyword evidence="1" id="KW-1133">Transmembrane helix</keyword>
<feature type="transmembrane region" description="Helical" evidence="1">
    <location>
        <begin position="88"/>
        <end position="109"/>
    </location>
</feature>
<comment type="caution">
    <text evidence="2">The sequence shown here is derived from an EMBL/GenBank/DDBJ whole genome shotgun (WGS) entry which is preliminary data.</text>
</comment>
<keyword evidence="1" id="KW-0812">Transmembrane</keyword>
<keyword evidence="3" id="KW-1185">Reference proteome</keyword>
<accession>A0A7J8XZF9</accession>
<evidence type="ECO:0000256" key="1">
    <source>
        <dbReference type="SAM" id="Phobius"/>
    </source>
</evidence>
<dbReference type="Proteomes" id="UP000593577">
    <property type="component" value="Unassembled WGS sequence"/>
</dbReference>
<sequence length="283" mass="31628">QHLVTAVTEEKGTTCWGCGLGLLLPTLGPAFKCGWCGAITNHNLNKTQNQCLLWRRLRDRCFVSLLFSFMLFVICKLLHISILHTHYYINGIVHSVITTILALTTISTFDRELCRRSESSALHSFSNFSYIQHNLRNSDVCIYEFPYMAAIEVQTARTLDHFQHGSGDVGKQGRSCGIVKLSNGTTGKRVGFNLSFHCQHIGGDKFKRTAMAATVLHIRRANIPQPFEFTGRGSCERKRLPESIALLRVSVFDVEILAHSAEFAKETQDVNIFVVSGCGVISF</sequence>
<keyword evidence="1" id="KW-0472">Membrane</keyword>
<feature type="non-terminal residue" evidence="2">
    <location>
        <position position="1"/>
    </location>
</feature>